<gene>
    <name evidence="1" type="ORF">A0H81_11387</name>
</gene>
<accession>A0A1C7LX21</accession>
<protein>
    <submittedName>
        <fullName evidence="1">Uncharacterized protein</fullName>
    </submittedName>
</protein>
<evidence type="ECO:0000313" key="1">
    <source>
        <dbReference type="EMBL" id="OBZ68667.1"/>
    </source>
</evidence>
<comment type="caution">
    <text evidence="1">The sequence shown here is derived from an EMBL/GenBank/DDBJ whole genome shotgun (WGS) entry which is preliminary data.</text>
</comment>
<organism evidence="1 2">
    <name type="scientific">Grifola frondosa</name>
    <name type="common">Maitake</name>
    <name type="synonym">Polyporus frondosus</name>
    <dbReference type="NCBI Taxonomy" id="5627"/>
    <lineage>
        <taxon>Eukaryota</taxon>
        <taxon>Fungi</taxon>
        <taxon>Dikarya</taxon>
        <taxon>Basidiomycota</taxon>
        <taxon>Agaricomycotina</taxon>
        <taxon>Agaricomycetes</taxon>
        <taxon>Polyporales</taxon>
        <taxon>Grifolaceae</taxon>
        <taxon>Grifola</taxon>
    </lineage>
</organism>
<reference evidence="1 2" key="1">
    <citation type="submission" date="2016-03" db="EMBL/GenBank/DDBJ databases">
        <title>Whole genome sequencing of Grifola frondosa 9006-11.</title>
        <authorList>
            <person name="Min B."/>
            <person name="Park H."/>
            <person name="Kim J.-G."/>
            <person name="Cho H."/>
            <person name="Oh Y.-L."/>
            <person name="Kong W.-S."/>
            <person name="Choi I.-G."/>
        </authorList>
    </citation>
    <scope>NUCLEOTIDE SEQUENCE [LARGE SCALE GENOMIC DNA]</scope>
    <source>
        <strain evidence="1 2">9006-11</strain>
    </source>
</reference>
<proteinExistence type="predicted"/>
<dbReference type="Proteomes" id="UP000092993">
    <property type="component" value="Unassembled WGS sequence"/>
</dbReference>
<keyword evidence="2" id="KW-1185">Reference proteome</keyword>
<dbReference type="EMBL" id="LUGG01000019">
    <property type="protein sequence ID" value="OBZ68667.1"/>
    <property type="molecule type" value="Genomic_DNA"/>
</dbReference>
<sequence>MVPHRNRTALFALTLAPRDRTELWSLRLEVFASELSFVVKQTSLTKNRIVFHASSHYSNLLSPVTAKFGSRPFKIP</sequence>
<evidence type="ECO:0000313" key="2">
    <source>
        <dbReference type="Proteomes" id="UP000092993"/>
    </source>
</evidence>
<name>A0A1C7LX21_GRIFR</name>
<dbReference type="AlphaFoldDB" id="A0A1C7LX21"/>